<name>A0A940IDA5_9FIRM</name>
<dbReference type="Proteomes" id="UP000727857">
    <property type="component" value="Unassembled WGS sequence"/>
</dbReference>
<proteinExistence type="predicted"/>
<dbReference type="GO" id="GO:0016020">
    <property type="term" value="C:membrane"/>
    <property type="evidence" value="ECO:0007669"/>
    <property type="project" value="GOC"/>
</dbReference>
<reference evidence="2" key="1">
    <citation type="submission" date="2020-10" db="EMBL/GenBank/DDBJ databases">
        <authorList>
            <person name="Gilroy R."/>
        </authorList>
    </citation>
    <scope>NUCLEOTIDE SEQUENCE</scope>
    <source>
        <strain evidence="2">517</strain>
    </source>
</reference>
<dbReference type="SUPFAM" id="SSF56219">
    <property type="entry name" value="DNase I-like"/>
    <property type="match status" value="1"/>
</dbReference>
<dbReference type="GO" id="GO:0006506">
    <property type="term" value="P:GPI anchor biosynthetic process"/>
    <property type="evidence" value="ECO:0007669"/>
    <property type="project" value="TreeGrafter"/>
</dbReference>
<comment type="caution">
    <text evidence="2">The sequence shown here is derived from an EMBL/GenBank/DDBJ whole genome shotgun (WGS) entry which is preliminary data.</text>
</comment>
<dbReference type="InterPro" id="IPR051916">
    <property type="entry name" value="GPI-anchor_lipid_remodeler"/>
</dbReference>
<dbReference type="GO" id="GO:0004519">
    <property type="term" value="F:endonuclease activity"/>
    <property type="evidence" value="ECO:0007669"/>
    <property type="project" value="UniProtKB-KW"/>
</dbReference>
<dbReference type="AlphaFoldDB" id="A0A940IDA5"/>
<keyword evidence="2" id="KW-0540">Nuclease</keyword>
<accession>A0A940IDA5</accession>
<dbReference type="InterPro" id="IPR005135">
    <property type="entry name" value="Endo/exonuclease/phosphatase"/>
</dbReference>
<dbReference type="PANTHER" id="PTHR14859:SF1">
    <property type="entry name" value="PGAP2-INTERACTING PROTEIN"/>
    <property type="match status" value="1"/>
</dbReference>
<dbReference type="EMBL" id="JADINF010000125">
    <property type="protein sequence ID" value="MBO8424346.1"/>
    <property type="molecule type" value="Genomic_DNA"/>
</dbReference>
<dbReference type="PANTHER" id="PTHR14859">
    <property type="entry name" value="CALCOFLUOR WHITE HYPERSENSITIVE PROTEIN PRECURSOR"/>
    <property type="match status" value="1"/>
</dbReference>
<reference evidence="2" key="2">
    <citation type="journal article" date="2021" name="PeerJ">
        <title>Extensive microbial diversity within the chicken gut microbiome revealed by metagenomics and culture.</title>
        <authorList>
            <person name="Gilroy R."/>
            <person name="Ravi A."/>
            <person name="Getino M."/>
            <person name="Pursley I."/>
            <person name="Horton D.L."/>
            <person name="Alikhan N.F."/>
            <person name="Baker D."/>
            <person name="Gharbi K."/>
            <person name="Hall N."/>
            <person name="Watson M."/>
            <person name="Adriaenssens E.M."/>
            <person name="Foster-Nyarko E."/>
            <person name="Jarju S."/>
            <person name="Secka A."/>
            <person name="Antonio M."/>
            <person name="Oren A."/>
            <person name="Chaudhuri R.R."/>
            <person name="La Ragione R."/>
            <person name="Hildebrand F."/>
            <person name="Pallen M.J."/>
        </authorList>
    </citation>
    <scope>NUCLEOTIDE SEQUENCE</scope>
    <source>
        <strain evidence="2">517</strain>
    </source>
</reference>
<organism evidence="2 3">
    <name type="scientific">Candidatus Stercoripulliclostridium pullicola</name>
    <dbReference type="NCBI Taxonomy" id="2840953"/>
    <lineage>
        <taxon>Bacteria</taxon>
        <taxon>Bacillati</taxon>
        <taxon>Bacillota</taxon>
        <taxon>Clostridia</taxon>
        <taxon>Eubacteriales</taxon>
        <taxon>Candidatus Stercoripulliclostridium</taxon>
    </lineage>
</organism>
<sequence length="278" mass="30584">MLCLVCGTLAACLPMPDIPLFDPERGVDATRRGGISFTVASYNVWSGGNTLENEYAIAAQLDDCGVDIAGLQEVDTDDFDRRGGGFTTALTSGSLANKHFTPTETYAMGDKYGIMTTTSRTIADAQCAMLPYPYPYVSAHMEPRMVQRTLIDVDGVRIAFYNTHLDYTNAQKDGRLLRELQAEFIFELMQSDPSPYKVLTGDFNISSFDDLAPFFDSDEYALFINPDNALATFAGGSSFACIDNIVYTCKTLRLTNGRVVENDLSDHYMLTASFETLA</sequence>
<dbReference type="Gene3D" id="3.60.10.10">
    <property type="entry name" value="Endonuclease/exonuclease/phosphatase"/>
    <property type="match status" value="1"/>
</dbReference>
<dbReference type="Pfam" id="PF03372">
    <property type="entry name" value="Exo_endo_phos"/>
    <property type="match status" value="1"/>
</dbReference>
<dbReference type="InterPro" id="IPR036691">
    <property type="entry name" value="Endo/exonu/phosph_ase_sf"/>
</dbReference>
<keyword evidence="2" id="KW-0378">Hydrolase</keyword>
<protein>
    <submittedName>
        <fullName evidence="2">Endonuclease/exonuclease/phosphatase family protein</fullName>
    </submittedName>
</protein>
<feature type="domain" description="Endonuclease/exonuclease/phosphatase" evidence="1">
    <location>
        <begin position="40"/>
        <end position="267"/>
    </location>
</feature>
<evidence type="ECO:0000313" key="3">
    <source>
        <dbReference type="Proteomes" id="UP000727857"/>
    </source>
</evidence>
<keyword evidence="2" id="KW-0255">Endonuclease</keyword>
<evidence type="ECO:0000259" key="1">
    <source>
        <dbReference type="Pfam" id="PF03372"/>
    </source>
</evidence>
<gene>
    <name evidence="2" type="ORF">IAB16_04955</name>
</gene>
<evidence type="ECO:0000313" key="2">
    <source>
        <dbReference type="EMBL" id="MBO8424346.1"/>
    </source>
</evidence>